<organism evidence="2 3">
    <name type="scientific">Aspergillus versicolor CBS 583.65</name>
    <dbReference type="NCBI Taxonomy" id="1036611"/>
    <lineage>
        <taxon>Eukaryota</taxon>
        <taxon>Fungi</taxon>
        <taxon>Dikarya</taxon>
        <taxon>Ascomycota</taxon>
        <taxon>Pezizomycotina</taxon>
        <taxon>Eurotiomycetes</taxon>
        <taxon>Eurotiomycetidae</taxon>
        <taxon>Eurotiales</taxon>
        <taxon>Aspergillaceae</taxon>
        <taxon>Aspergillus</taxon>
        <taxon>Aspergillus subgen. Nidulantes</taxon>
    </lineage>
</organism>
<evidence type="ECO:0000313" key="3">
    <source>
        <dbReference type="Proteomes" id="UP000184073"/>
    </source>
</evidence>
<dbReference type="OrthoDB" id="10302885at2759"/>
<evidence type="ECO:0000313" key="2">
    <source>
        <dbReference type="EMBL" id="OJI97984.1"/>
    </source>
</evidence>
<gene>
    <name evidence="2" type="ORF">ASPVEDRAFT_79655</name>
</gene>
<protein>
    <submittedName>
        <fullName evidence="2">Uncharacterized protein</fullName>
    </submittedName>
</protein>
<accession>A0A1L9P966</accession>
<sequence>MKYIFTTLLLSLFAAIDPYTVQCFLKGGAYMKHIDELKKAVTKGQSTSFLIPPKLDSGECESLKCVEASALNWCNYNRKSASQIEPSDIADAVDILVKYCKRGDRVNGELYYPGKRMVALQFHHTESKCVEHKFTEDKENGIHGDWMTIGPG</sequence>
<proteinExistence type="predicted"/>
<dbReference type="GeneID" id="63732241"/>
<dbReference type="EMBL" id="KV878126">
    <property type="protein sequence ID" value="OJI97984.1"/>
    <property type="molecule type" value="Genomic_DNA"/>
</dbReference>
<dbReference type="AlphaFoldDB" id="A0A1L9P966"/>
<dbReference type="Proteomes" id="UP000184073">
    <property type="component" value="Unassembled WGS sequence"/>
</dbReference>
<evidence type="ECO:0000256" key="1">
    <source>
        <dbReference type="SAM" id="SignalP"/>
    </source>
</evidence>
<name>A0A1L9P966_ASPVE</name>
<reference evidence="3" key="1">
    <citation type="journal article" date="2017" name="Genome Biol.">
        <title>Comparative genomics reveals high biological diversity and specific adaptations in the industrially and medically important fungal genus Aspergillus.</title>
        <authorList>
            <person name="de Vries R.P."/>
            <person name="Riley R."/>
            <person name="Wiebenga A."/>
            <person name="Aguilar-Osorio G."/>
            <person name="Amillis S."/>
            <person name="Uchima C.A."/>
            <person name="Anderluh G."/>
            <person name="Asadollahi M."/>
            <person name="Askin M."/>
            <person name="Barry K."/>
            <person name="Battaglia E."/>
            <person name="Bayram O."/>
            <person name="Benocci T."/>
            <person name="Braus-Stromeyer S.A."/>
            <person name="Caldana C."/>
            <person name="Canovas D."/>
            <person name="Cerqueira G.C."/>
            <person name="Chen F."/>
            <person name="Chen W."/>
            <person name="Choi C."/>
            <person name="Clum A."/>
            <person name="Dos Santos R.A."/>
            <person name="Damasio A.R."/>
            <person name="Diallinas G."/>
            <person name="Emri T."/>
            <person name="Fekete E."/>
            <person name="Flipphi M."/>
            <person name="Freyberg S."/>
            <person name="Gallo A."/>
            <person name="Gournas C."/>
            <person name="Habgood R."/>
            <person name="Hainaut M."/>
            <person name="Harispe M.L."/>
            <person name="Henrissat B."/>
            <person name="Hilden K.S."/>
            <person name="Hope R."/>
            <person name="Hossain A."/>
            <person name="Karabika E."/>
            <person name="Karaffa L."/>
            <person name="Karanyi Z."/>
            <person name="Krasevec N."/>
            <person name="Kuo A."/>
            <person name="Kusch H."/>
            <person name="LaButti K."/>
            <person name="Lagendijk E.L."/>
            <person name="Lapidus A."/>
            <person name="Levasseur A."/>
            <person name="Lindquist E."/>
            <person name="Lipzen A."/>
            <person name="Logrieco A.F."/>
            <person name="MacCabe A."/>
            <person name="Maekelae M.R."/>
            <person name="Malavazi I."/>
            <person name="Melin P."/>
            <person name="Meyer V."/>
            <person name="Mielnichuk N."/>
            <person name="Miskei M."/>
            <person name="Molnar A.P."/>
            <person name="Mule G."/>
            <person name="Ngan C.Y."/>
            <person name="Orejas M."/>
            <person name="Orosz E."/>
            <person name="Ouedraogo J.P."/>
            <person name="Overkamp K.M."/>
            <person name="Park H.-S."/>
            <person name="Perrone G."/>
            <person name="Piumi F."/>
            <person name="Punt P.J."/>
            <person name="Ram A.F."/>
            <person name="Ramon A."/>
            <person name="Rauscher S."/>
            <person name="Record E."/>
            <person name="Riano-Pachon D.M."/>
            <person name="Robert V."/>
            <person name="Roehrig J."/>
            <person name="Ruller R."/>
            <person name="Salamov A."/>
            <person name="Salih N.S."/>
            <person name="Samson R.A."/>
            <person name="Sandor E."/>
            <person name="Sanguinetti M."/>
            <person name="Schuetze T."/>
            <person name="Sepcic K."/>
            <person name="Shelest E."/>
            <person name="Sherlock G."/>
            <person name="Sophianopoulou V."/>
            <person name="Squina F.M."/>
            <person name="Sun H."/>
            <person name="Susca A."/>
            <person name="Todd R.B."/>
            <person name="Tsang A."/>
            <person name="Unkles S.E."/>
            <person name="van de Wiele N."/>
            <person name="van Rossen-Uffink D."/>
            <person name="Oliveira J.V."/>
            <person name="Vesth T.C."/>
            <person name="Visser J."/>
            <person name="Yu J.-H."/>
            <person name="Zhou M."/>
            <person name="Andersen M.R."/>
            <person name="Archer D.B."/>
            <person name="Baker S.E."/>
            <person name="Benoit I."/>
            <person name="Brakhage A.A."/>
            <person name="Braus G.H."/>
            <person name="Fischer R."/>
            <person name="Frisvad J.C."/>
            <person name="Goldman G.H."/>
            <person name="Houbraken J."/>
            <person name="Oakley B."/>
            <person name="Pocsi I."/>
            <person name="Scazzocchio C."/>
            <person name="Seiboth B."/>
            <person name="vanKuyk P.A."/>
            <person name="Wortman J."/>
            <person name="Dyer P.S."/>
            <person name="Grigoriev I.V."/>
        </authorList>
    </citation>
    <scope>NUCLEOTIDE SEQUENCE [LARGE SCALE GENOMIC DNA]</scope>
    <source>
        <strain evidence="3">CBS 583.65</strain>
    </source>
</reference>
<dbReference type="RefSeq" id="XP_040663747.1">
    <property type="nucleotide sequence ID" value="XM_040816730.1"/>
</dbReference>
<feature type="signal peptide" evidence="1">
    <location>
        <begin position="1"/>
        <end position="23"/>
    </location>
</feature>
<keyword evidence="3" id="KW-1185">Reference proteome</keyword>
<keyword evidence="1" id="KW-0732">Signal</keyword>
<feature type="chain" id="PRO_5012092345" evidence="1">
    <location>
        <begin position="24"/>
        <end position="152"/>
    </location>
</feature>
<dbReference type="VEuPathDB" id="FungiDB:ASPVEDRAFT_79655"/>